<dbReference type="EMBL" id="CAFBIY010000065">
    <property type="protein sequence ID" value="CAB4850866.1"/>
    <property type="molecule type" value="Genomic_DNA"/>
</dbReference>
<organism evidence="7">
    <name type="scientific">freshwater metagenome</name>
    <dbReference type="NCBI Taxonomy" id="449393"/>
    <lineage>
        <taxon>unclassified sequences</taxon>
        <taxon>metagenomes</taxon>
        <taxon>ecological metagenomes</taxon>
    </lineage>
</organism>
<evidence type="ECO:0000313" key="7">
    <source>
        <dbReference type="EMBL" id="CAB5009367.1"/>
    </source>
</evidence>
<accession>A0A6J7PVK5</accession>
<evidence type="ECO:0000313" key="2">
    <source>
        <dbReference type="EMBL" id="CAB4365476.1"/>
    </source>
</evidence>
<feature type="domain" description="Transcription regulator PadR N-terminal" evidence="1">
    <location>
        <begin position="16"/>
        <end position="91"/>
    </location>
</feature>
<dbReference type="InterPro" id="IPR005149">
    <property type="entry name" value="Tscrpt_reg_PadR_N"/>
</dbReference>
<evidence type="ECO:0000313" key="4">
    <source>
        <dbReference type="EMBL" id="CAB4826471.1"/>
    </source>
</evidence>
<dbReference type="AlphaFoldDB" id="A0A6J7PVK5"/>
<proteinExistence type="predicted"/>
<gene>
    <name evidence="3" type="ORF">UFOPK2656_03397</name>
    <name evidence="4" type="ORF">UFOPK3099_01721</name>
    <name evidence="5" type="ORF">UFOPK3267_01331</name>
    <name evidence="6" type="ORF">UFOPK3651_02835</name>
    <name evidence="7" type="ORF">UFOPK3931_02720</name>
    <name evidence="2" type="ORF">UFOPK4189_03220</name>
</gene>
<dbReference type="InterPro" id="IPR036390">
    <property type="entry name" value="WH_DNA-bd_sf"/>
</dbReference>
<dbReference type="SUPFAM" id="SSF46785">
    <property type="entry name" value="Winged helix' DNA-binding domain"/>
    <property type="match status" value="1"/>
</dbReference>
<dbReference type="Gene3D" id="1.10.10.10">
    <property type="entry name" value="Winged helix-like DNA-binding domain superfamily/Winged helix DNA-binding domain"/>
    <property type="match status" value="1"/>
</dbReference>
<dbReference type="EMBL" id="CAFAAV010000137">
    <property type="protein sequence ID" value="CAB4826471.1"/>
    <property type="molecule type" value="Genomic_DNA"/>
</dbReference>
<name>A0A6J7PVK5_9ZZZZ</name>
<sequence>MTRAPDQLLLGEWACLGILRSAPTHGFAVAARLKAGGDIGRVWSLSRALTYRALDQLTARGYVHATGEEPGIAGGNRTILAATRTGRVQLDEWLSTPVLHLRDLRSELLLKLVLADSCGVDRTPLLLRQRAHIATMTDALAPHEDDNTTAHDVVALWRSEASQAALRFIDAVVTARST</sequence>
<evidence type="ECO:0000313" key="5">
    <source>
        <dbReference type="EMBL" id="CAB4850866.1"/>
    </source>
</evidence>
<protein>
    <submittedName>
        <fullName evidence="7">Unannotated protein</fullName>
    </submittedName>
</protein>
<dbReference type="Pfam" id="PF03551">
    <property type="entry name" value="PadR"/>
    <property type="match status" value="1"/>
</dbReference>
<evidence type="ECO:0000313" key="6">
    <source>
        <dbReference type="EMBL" id="CAB4950833.1"/>
    </source>
</evidence>
<evidence type="ECO:0000259" key="1">
    <source>
        <dbReference type="Pfam" id="PF03551"/>
    </source>
</evidence>
<evidence type="ECO:0000313" key="3">
    <source>
        <dbReference type="EMBL" id="CAB4748605.1"/>
    </source>
</evidence>
<dbReference type="EMBL" id="CAESGF010000033">
    <property type="protein sequence ID" value="CAB4365476.1"/>
    <property type="molecule type" value="Genomic_DNA"/>
</dbReference>
<dbReference type="EMBL" id="CAEZYF010000037">
    <property type="protein sequence ID" value="CAB4748605.1"/>
    <property type="molecule type" value="Genomic_DNA"/>
</dbReference>
<dbReference type="EMBL" id="CAFBMT010000022">
    <property type="protein sequence ID" value="CAB4950833.1"/>
    <property type="molecule type" value="Genomic_DNA"/>
</dbReference>
<dbReference type="InterPro" id="IPR036388">
    <property type="entry name" value="WH-like_DNA-bd_sf"/>
</dbReference>
<dbReference type="EMBL" id="CAFBOL010000102">
    <property type="protein sequence ID" value="CAB5009367.1"/>
    <property type="molecule type" value="Genomic_DNA"/>
</dbReference>
<reference evidence="7" key="1">
    <citation type="submission" date="2020-05" db="EMBL/GenBank/DDBJ databases">
        <authorList>
            <person name="Chiriac C."/>
            <person name="Salcher M."/>
            <person name="Ghai R."/>
            <person name="Kavagutti S V."/>
        </authorList>
    </citation>
    <scope>NUCLEOTIDE SEQUENCE</scope>
</reference>